<name>A0A8S1HGI9_9PELO</name>
<dbReference type="Pfam" id="PF10326">
    <property type="entry name" value="7TM_GPCR_Str"/>
    <property type="match status" value="1"/>
</dbReference>
<organism evidence="7 8">
    <name type="scientific">Caenorhabditis auriculariae</name>
    <dbReference type="NCBI Taxonomy" id="2777116"/>
    <lineage>
        <taxon>Eukaryota</taxon>
        <taxon>Metazoa</taxon>
        <taxon>Ecdysozoa</taxon>
        <taxon>Nematoda</taxon>
        <taxon>Chromadorea</taxon>
        <taxon>Rhabditida</taxon>
        <taxon>Rhabditina</taxon>
        <taxon>Rhabditomorpha</taxon>
        <taxon>Rhabditoidea</taxon>
        <taxon>Rhabditidae</taxon>
        <taxon>Peloderinae</taxon>
        <taxon>Caenorhabditis</taxon>
    </lineage>
</organism>
<dbReference type="OrthoDB" id="5792363at2759"/>
<feature type="domain" description="G-protein coupled receptors family 1 profile" evidence="6">
    <location>
        <begin position="1"/>
        <end position="259"/>
    </location>
</feature>
<dbReference type="PROSITE" id="PS50262">
    <property type="entry name" value="G_PROTEIN_RECEP_F1_2"/>
    <property type="match status" value="1"/>
</dbReference>
<comment type="subcellular location">
    <subcellularLocation>
        <location evidence="1">Membrane</location>
    </subcellularLocation>
</comment>
<evidence type="ECO:0000313" key="8">
    <source>
        <dbReference type="Proteomes" id="UP000835052"/>
    </source>
</evidence>
<dbReference type="InterPro" id="IPR019428">
    <property type="entry name" value="7TM_GPCR_serpentine_rcpt_Str"/>
</dbReference>
<accession>A0A8S1HGI9</accession>
<dbReference type="Proteomes" id="UP000835052">
    <property type="component" value="Unassembled WGS sequence"/>
</dbReference>
<feature type="transmembrane region" description="Helical" evidence="5">
    <location>
        <begin position="106"/>
        <end position="127"/>
    </location>
</feature>
<dbReference type="PANTHER" id="PTHR47758">
    <property type="entry name" value="SERPENTINE RECEPTOR, CLASS M-RELATED"/>
    <property type="match status" value="1"/>
</dbReference>
<keyword evidence="4 5" id="KW-0472">Membrane</keyword>
<dbReference type="PANTHER" id="PTHR47758:SF4">
    <property type="entry name" value="SERPENTINE RECEPTOR, CLASS M"/>
    <property type="match status" value="1"/>
</dbReference>
<evidence type="ECO:0000256" key="3">
    <source>
        <dbReference type="ARBA" id="ARBA00022989"/>
    </source>
</evidence>
<dbReference type="GO" id="GO:0016020">
    <property type="term" value="C:membrane"/>
    <property type="evidence" value="ECO:0007669"/>
    <property type="project" value="UniProtKB-SubCell"/>
</dbReference>
<feature type="transmembrane region" description="Helical" evidence="5">
    <location>
        <begin position="21"/>
        <end position="40"/>
    </location>
</feature>
<keyword evidence="8" id="KW-1185">Reference proteome</keyword>
<feature type="transmembrane region" description="Helical" evidence="5">
    <location>
        <begin position="204"/>
        <end position="223"/>
    </location>
</feature>
<keyword evidence="2 5" id="KW-0812">Transmembrane</keyword>
<keyword evidence="3 5" id="KW-1133">Transmembrane helix</keyword>
<comment type="caution">
    <text evidence="7">The sequence shown here is derived from an EMBL/GenBank/DDBJ whole genome shotgun (WGS) entry which is preliminary data.</text>
</comment>
<evidence type="ECO:0000313" key="7">
    <source>
        <dbReference type="EMBL" id="CAD6192430.1"/>
    </source>
</evidence>
<dbReference type="Gene3D" id="1.20.1070.10">
    <property type="entry name" value="Rhodopsin 7-helix transmembrane proteins"/>
    <property type="match status" value="1"/>
</dbReference>
<gene>
    <name evidence="7" type="ORF">CAUJ_LOCUS8349</name>
</gene>
<dbReference type="InterPro" id="IPR017452">
    <property type="entry name" value="GPCR_Rhodpsn_7TM"/>
</dbReference>
<sequence>MYHRAQSTVGAYKYIMMCSSAADILFSFSNIVTCPMMTFLHAEKYQALLVVNNGIQVGFYFGSGMLTIALFFLTQSILTPPIAFIFRYLQICRPHELLDNKKKYQAQLAIPFSSLILGATLLTFVSFPTPDDIKYLSDIVTMFTKQLTWFETVCYLVTWFITIFYAFMLVISLIIMIFCSVKIVKKLEEEKSVSPKTYRMQKRLYQMLILQFLCPLFLLQVPFSYSFILPVLNLTANGFAHDLLPFLFAWTPFLNAIILLAFMEKFRSAITSFKLFSTVQPSNTPRR</sequence>
<reference evidence="7" key="1">
    <citation type="submission" date="2020-10" db="EMBL/GenBank/DDBJ databases">
        <authorList>
            <person name="Kikuchi T."/>
        </authorList>
    </citation>
    <scope>NUCLEOTIDE SEQUENCE</scope>
    <source>
        <strain evidence="7">NKZ352</strain>
    </source>
</reference>
<dbReference type="SUPFAM" id="SSF81321">
    <property type="entry name" value="Family A G protein-coupled receptor-like"/>
    <property type="match status" value="1"/>
</dbReference>
<evidence type="ECO:0000259" key="6">
    <source>
        <dbReference type="PROSITE" id="PS50262"/>
    </source>
</evidence>
<dbReference type="AlphaFoldDB" id="A0A8S1HGI9"/>
<evidence type="ECO:0000256" key="4">
    <source>
        <dbReference type="ARBA" id="ARBA00023136"/>
    </source>
</evidence>
<feature type="transmembrane region" description="Helical" evidence="5">
    <location>
        <begin position="243"/>
        <end position="263"/>
    </location>
</feature>
<protein>
    <recommendedName>
        <fullName evidence="6">G-protein coupled receptors family 1 profile domain-containing protein</fullName>
    </recommendedName>
</protein>
<evidence type="ECO:0000256" key="1">
    <source>
        <dbReference type="ARBA" id="ARBA00004370"/>
    </source>
</evidence>
<evidence type="ECO:0000256" key="2">
    <source>
        <dbReference type="ARBA" id="ARBA00022692"/>
    </source>
</evidence>
<feature type="transmembrane region" description="Helical" evidence="5">
    <location>
        <begin position="156"/>
        <end position="184"/>
    </location>
</feature>
<proteinExistence type="predicted"/>
<feature type="transmembrane region" description="Helical" evidence="5">
    <location>
        <begin position="60"/>
        <end position="86"/>
    </location>
</feature>
<evidence type="ECO:0000256" key="5">
    <source>
        <dbReference type="SAM" id="Phobius"/>
    </source>
</evidence>
<dbReference type="EMBL" id="CAJGYM010000027">
    <property type="protein sequence ID" value="CAD6192430.1"/>
    <property type="molecule type" value="Genomic_DNA"/>
</dbReference>